<dbReference type="InterPro" id="IPR052929">
    <property type="entry name" value="RNase_H-like_EbsB-rel"/>
</dbReference>
<proteinExistence type="predicted"/>
<dbReference type="PANTHER" id="PTHR47074">
    <property type="entry name" value="BNAC02G40300D PROTEIN"/>
    <property type="match status" value="1"/>
</dbReference>
<feature type="domain" description="RNase H type-1" evidence="1">
    <location>
        <begin position="151"/>
        <end position="258"/>
    </location>
</feature>
<dbReference type="InterPro" id="IPR012337">
    <property type="entry name" value="RNaseH-like_sf"/>
</dbReference>
<evidence type="ECO:0000259" key="1">
    <source>
        <dbReference type="Pfam" id="PF13456"/>
    </source>
</evidence>
<evidence type="ECO:0000313" key="2">
    <source>
        <dbReference type="EMBL" id="KAJ8425620.1"/>
    </source>
</evidence>
<accession>A0A9Q1GS29</accession>
<protein>
    <recommendedName>
        <fullName evidence="1">RNase H type-1 domain-containing protein</fullName>
    </recommendedName>
</protein>
<dbReference type="GO" id="GO:0003676">
    <property type="term" value="F:nucleic acid binding"/>
    <property type="evidence" value="ECO:0007669"/>
    <property type="project" value="InterPro"/>
</dbReference>
<comment type="caution">
    <text evidence="2">The sequence shown here is derived from an EMBL/GenBank/DDBJ whole genome shotgun (WGS) entry which is preliminary data.</text>
</comment>
<reference evidence="2" key="1">
    <citation type="submission" date="2022-04" db="EMBL/GenBank/DDBJ databases">
        <title>Carnegiea gigantea Genome sequencing and assembly v2.</title>
        <authorList>
            <person name="Copetti D."/>
            <person name="Sanderson M.J."/>
            <person name="Burquez A."/>
            <person name="Wojciechowski M.F."/>
        </authorList>
    </citation>
    <scope>NUCLEOTIDE SEQUENCE</scope>
    <source>
        <strain evidence="2">SGP5-SGP5p</strain>
        <tissue evidence="2">Aerial part</tissue>
    </source>
</reference>
<name>A0A9Q1GS29_9CARY</name>
<dbReference type="CDD" id="cd06222">
    <property type="entry name" value="RNase_H_like"/>
    <property type="match status" value="1"/>
</dbReference>
<dbReference type="InterPro" id="IPR044730">
    <property type="entry name" value="RNase_H-like_dom_plant"/>
</dbReference>
<dbReference type="AlphaFoldDB" id="A0A9Q1GS29"/>
<sequence>MDYLKHGDRNMGWLHQCANRRRSANLIEGLLRANGRMVTDLIDHDSSRWRNDMIDHILLPVDGQNVKSIPLCNHWPRDQIMWHYANDGNYSVIVTPKKMVGRAFSLVQEYREARVKLDTRQPSLDSIWQARCAGYLKVNFDEALIGEECHGLGMVARDSGGCVVMVGVRQGLGSYGHEYVEAVACRWTMQQALEQGLEAVIIEGDSLGLISKLQKKERPNTEFRLIIHDILMLVNCFSFCSFSHVKRAGNRMTYTLAHVQPYDYSDRVWLDESTDCILNLVANDLCNAYADS</sequence>
<dbReference type="Pfam" id="PF13456">
    <property type="entry name" value="RVT_3"/>
    <property type="match status" value="1"/>
</dbReference>
<dbReference type="InterPro" id="IPR002156">
    <property type="entry name" value="RNaseH_domain"/>
</dbReference>
<dbReference type="SUPFAM" id="SSF53098">
    <property type="entry name" value="Ribonuclease H-like"/>
    <property type="match status" value="1"/>
</dbReference>
<dbReference type="Proteomes" id="UP001153076">
    <property type="component" value="Unassembled WGS sequence"/>
</dbReference>
<dbReference type="EMBL" id="JAKOGI010001438">
    <property type="protein sequence ID" value="KAJ8425620.1"/>
    <property type="molecule type" value="Genomic_DNA"/>
</dbReference>
<organism evidence="2 3">
    <name type="scientific">Carnegiea gigantea</name>
    <dbReference type="NCBI Taxonomy" id="171969"/>
    <lineage>
        <taxon>Eukaryota</taxon>
        <taxon>Viridiplantae</taxon>
        <taxon>Streptophyta</taxon>
        <taxon>Embryophyta</taxon>
        <taxon>Tracheophyta</taxon>
        <taxon>Spermatophyta</taxon>
        <taxon>Magnoliopsida</taxon>
        <taxon>eudicotyledons</taxon>
        <taxon>Gunneridae</taxon>
        <taxon>Pentapetalae</taxon>
        <taxon>Caryophyllales</taxon>
        <taxon>Cactineae</taxon>
        <taxon>Cactaceae</taxon>
        <taxon>Cactoideae</taxon>
        <taxon>Echinocereeae</taxon>
        <taxon>Carnegiea</taxon>
    </lineage>
</organism>
<dbReference type="OrthoDB" id="1906820at2759"/>
<dbReference type="GO" id="GO:0004523">
    <property type="term" value="F:RNA-DNA hybrid ribonuclease activity"/>
    <property type="evidence" value="ECO:0007669"/>
    <property type="project" value="InterPro"/>
</dbReference>
<dbReference type="Gene3D" id="3.30.420.10">
    <property type="entry name" value="Ribonuclease H-like superfamily/Ribonuclease H"/>
    <property type="match status" value="1"/>
</dbReference>
<dbReference type="InterPro" id="IPR036397">
    <property type="entry name" value="RNaseH_sf"/>
</dbReference>
<keyword evidence="3" id="KW-1185">Reference proteome</keyword>
<gene>
    <name evidence="2" type="ORF">Cgig2_001818</name>
</gene>
<dbReference type="PANTHER" id="PTHR47074:SF21">
    <property type="entry name" value="RNASE H TYPE-1 DOMAIN-CONTAINING PROTEIN"/>
    <property type="match status" value="1"/>
</dbReference>
<evidence type="ECO:0000313" key="3">
    <source>
        <dbReference type="Proteomes" id="UP001153076"/>
    </source>
</evidence>